<dbReference type="InterPro" id="IPR039421">
    <property type="entry name" value="Type_1_exporter"/>
</dbReference>
<dbReference type="InterPro" id="IPR017871">
    <property type="entry name" value="ABC_transporter-like_CS"/>
</dbReference>
<dbReference type="InterPro" id="IPR027417">
    <property type="entry name" value="P-loop_NTPase"/>
</dbReference>
<dbReference type="SUPFAM" id="SSF52540">
    <property type="entry name" value="P-loop containing nucleoside triphosphate hydrolases"/>
    <property type="match status" value="1"/>
</dbReference>
<organism evidence="10 11">
    <name type="scientific">Anaerobranca gottschalkii DSM 13577</name>
    <dbReference type="NCBI Taxonomy" id="1120990"/>
    <lineage>
        <taxon>Bacteria</taxon>
        <taxon>Bacillati</taxon>
        <taxon>Bacillota</taxon>
        <taxon>Clostridia</taxon>
        <taxon>Eubacteriales</taxon>
        <taxon>Proteinivoracaceae</taxon>
        <taxon>Anaerobranca</taxon>
    </lineage>
</organism>
<dbReference type="Pfam" id="PF00005">
    <property type="entry name" value="ABC_tran"/>
    <property type="match status" value="1"/>
</dbReference>
<dbReference type="AlphaFoldDB" id="A0A1I0C4B1"/>
<name>A0A1I0C4B1_9FIRM</name>
<dbReference type="InterPro" id="IPR003439">
    <property type="entry name" value="ABC_transporter-like_ATP-bd"/>
</dbReference>
<evidence type="ECO:0000256" key="6">
    <source>
        <dbReference type="ARBA" id="ARBA00023136"/>
    </source>
</evidence>
<dbReference type="RefSeq" id="WP_091351379.1">
    <property type="nucleotide sequence ID" value="NZ_FOIF01000058.1"/>
</dbReference>
<dbReference type="PANTHER" id="PTHR43394">
    <property type="entry name" value="ATP-DEPENDENT PERMEASE MDL1, MITOCHONDRIAL"/>
    <property type="match status" value="1"/>
</dbReference>
<dbReference type="GO" id="GO:0016887">
    <property type="term" value="F:ATP hydrolysis activity"/>
    <property type="evidence" value="ECO:0007669"/>
    <property type="project" value="InterPro"/>
</dbReference>
<feature type="domain" description="ABC transporter" evidence="8">
    <location>
        <begin position="344"/>
        <end position="546"/>
    </location>
</feature>
<keyword evidence="2 7" id="KW-0812">Transmembrane</keyword>
<dbReference type="GO" id="GO:0005886">
    <property type="term" value="C:plasma membrane"/>
    <property type="evidence" value="ECO:0007669"/>
    <property type="project" value="UniProtKB-SubCell"/>
</dbReference>
<feature type="domain" description="ABC transmembrane type-1" evidence="9">
    <location>
        <begin position="25"/>
        <end position="305"/>
    </location>
</feature>
<dbReference type="GO" id="GO:0015421">
    <property type="term" value="F:ABC-type oligopeptide transporter activity"/>
    <property type="evidence" value="ECO:0007669"/>
    <property type="project" value="TreeGrafter"/>
</dbReference>
<evidence type="ECO:0000256" key="4">
    <source>
        <dbReference type="ARBA" id="ARBA00022840"/>
    </source>
</evidence>
<dbReference type="InterPro" id="IPR003593">
    <property type="entry name" value="AAA+_ATPase"/>
</dbReference>
<dbReference type="Gene3D" id="1.20.1560.10">
    <property type="entry name" value="ABC transporter type 1, transmembrane domain"/>
    <property type="match status" value="1"/>
</dbReference>
<dbReference type="InterPro" id="IPR036640">
    <property type="entry name" value="ABC1_TM_sf"/>
</dbReference>
<evidence type="ECO:0000256" key="7">
    <source>
        <dbReference type="SAM" id="Phobius"/>
    </source>
</evidence>
<protein>
    <submittedName>
        <fullName evidence="10">ABC-type multidrug transport system, ATPase and permease component</fullName>
    </submittedName>
</protein>
<evidence type="ECO:0000256" key="2">
    <source>
        <dbReference type="ARBA" id="ARBA00022692"/>
    </source>
</evidence>
<keyword evidence="5 7" id="KW-1133">Transmembrane helix</keyword>
<evidence type="ECO:0000256" key="1">
    <source>
        <dbReference type="ARBA" id="ARBA00004651"/>
    </source>
</evidence>
<sequence>MDQMRFKIMHGFWKKYVWKYKANWIVAFCLNVVFFAVSAIIPFVFKGVIDSFTIYDSIINPWILAFIIIEGLQIILLYSKGYACRLLELKVKKDIKTQMYSKFFTASYLTSNKIKPGEAIQRITSDAASTGPLIVESFSELVGHLILVTITVVLMFVLSPHLAISSVFFIIIYSIGYKRYQKNAPILANDRQKANANFIATLEEGLDANYSVRVQGSYRSILDIFNKSIDEFLAKSFKFYKYNLKFQGVFSSLISYATSVTVILLGAWLFSRGLTTIGTIVAFSQYINWLVVFVNFMSNYATQIEPSIVSLNRVEEILNWESQLKFEEDVKGKEKINNLAQNAIEIRNLDFSFKDVNIFNKLNLSIPTGKITFIKGVSGRGKSSLLNILLKLYPVEEGKVFINGIDINSLDEGDIMGLISVVEQEPKFFGNDISDCFSTFDNFSLNDLKSKAKKLGLDKVLDKILKSTNKGKLKDLSGGERKRLGILRGLSRETPIIVMDEPTAFIDDKTARSILTNAIKLYPNKTFIIITHDSSIEDLADLVIEI</sequence>
<dbReference type="SUPFAM" id="SSF90123">
    <property type="entry name" value="ABC transporter transmembrane region"/>
    <property type="match status" value="1"/>
</dbReference>
<dbReference type="GO" id="GO:0005524">
    <property type="term" value="F:ATP binding"/>
    <property type="evidence" value="ECO:0007669"/>
    <property type="project" value="UniProtKB-KW"/>
</dbReference>
<dbReference type="PROSITE" id="PS00211">
    <property type="entry name" value="ABC_TRANSPORTER_1"/>
    <property type="match status" value="1"/>
</dbReference>
<dbReference type="PROSITE" id="PS50929">
    <property type="entry name" value="ABC_TM1F"/>
    <property type="match status" value="1"/>
</dbReference>
<dbReference type="Gene3D" id="3.40.50.300">
    <property type="entry name" value="P-loop containing nucleotide triphosphate hydrolases"/>
    <property type="match status" value="1"/>
</dbReference>
<dbReference type="CDD" id="cd03228">
    <property type="entry name" value="ABCC_MRP_Like"/>
    <property type="match status" value="1"/>
</dbReference>
<keyword evidence="4" id="KW-0067">ATP-binding</keyword>
<evidence type="ECO:0000259" key="8">
    <source>
        <dbReference type="PROSITE" id="PS50893"/>
    </source>
</evidence>
<feature type="transmembrane region" description="Helical" evidence="7">
    <location>
        <begin position="24"/>
        <end position="45"/>
    </location>
</feature>
<dbReference type="Proteomes" id="UP000243819">
    <property type="component" value="Unassembled WGS sequence"/>
</dbReference>
<feature type="transmembrane region" description="Helical" evidence="7">
    <location>
        <begin position="57"/>
        <end position="78"/>
    </location>
</feature>
<gene>
    <name evidence="10" type="ORF">SAMN03080614_10586</name>
</gene>
<comment type="subcellular location">
    <subcellularLocation>
        <location evidence="1">Cell membrane</location>
        <topology evidence="1">Multi-pass membrane protein</topology>
    </subcellularLocation>
</comment>
<evidence type="ECO:0000313" key="11">
    <source>
        <dbReference type="Proteomes" id="UP000243819"/>
    </source>
</evidence>
<feature type="transmembrane region" description="Helical" evidence="7">
    <location>
        <begin position="276"/>
        <end position="297"/>
    </location>
</feature>
<dbReference type="PROSITE" id="PS50893">
    <property type="entry name" value="ABC_TRANSPORTER_2"/>
    <property type="match status" value="1"/>
</dbReference>
<dbReference type="PANTHER" id="PTHR43394:SF1">
    <property type="entry name" value="ATP-BINDING CASSETTE SUB-FAMILY B MEMBER 10, MITOCHONDRIAL"/>
    <property type="match status" value="1"/>
</dbReference>
<dbReference type="STRING" id="1120990.SAMN03080614_10586"/>
<reference evidence="11" key="1">
    <citation type="submission" date="2016-10" db="EMBL/GenBank/DDBJ databases">
        <authorList>
            <person name="Varghese N."/>
            <person name="Submissions S."/>
        </authorList>
    </citation>
    <scope>NUCLEOTIDE SEQUENCE [LARGE SCALE GENOMIC DNA]</scope>
    <source>
        <strain evidence="11">DSM 13577</strain>
    </source>
</reference>
<keyword evidence="11" id="KW-1185">Reference proteome</keyword>
<keyword evidence="3" id="KW-0547">Nucleotide-binding</keyword>
<feature type="transmembrane region" description="Helical" evidence="7">
    <location>
        <begin position="248"/>
        <end position="270"/>
    </location>
</feature>
<dbReference type="EMBL" id="FOIF01000058">
    <property type="protein sequence ID" value="SET14332.1"/>
    <property type="molecule type" value="Genomic_DNA"/>
</dbReference>
<proteinExistence type="predicted"/>
<accession>A0A1I0C4B1</accession>
<dbReference type="InterPro" id="IPR011527">
    <property type="entry name" value="ABC1_TM_dom"/>
</dbReference>
<keyword evidence="6 7" id="KW-0472">Membrane</keyword>
<evidence type="ECO:0000259" key="9">
    <source>
        <dbReference type="PROSITE" id="PS50929"/>
    </source>
</evidence>
<feature type="transmembrane region" description="Helical" evidence="7">
    <location>
        <begin position="145"/>
        <end position="173"/>
    </location>
</feature>
<dbReference type="OrthoDB" id="9802264at2"/>
<dbReference type="CDD" id="cd07346">
    <property type="entry name" value="ABC_6TM_exporters"/>
    <property type="match status" value="1"/>
</dbReference>
<evidence type="ECO:0000313" key="10">
    <source>
        <dbReference type="EMBL" id="SET14332.1"/>
    </source>
</evidence>
<dbReference type="SMART" id="SM00382">
    <property type="entry name" value="AAA"/>
    <property type="match status" value="1"/>
</dbReference>
<dbReference type="Pfam" id="PF00664">
    <property type="entry name" value="ABC_membrane"/>
    <property type="match status" value="1"/>
</dbReference>
<evidence type="ECO:0000256" key="5">
    <source>
        <dbReference type="ARBA" id="ARBA00022989"/>
    </source>
</evidence>
<evidence type="ECO:0000256" key="3">
    <source>
        <dbReference type="ARBA" id="ARBA00022741"/>
    </source>
</evidence>